<organism evidence="1 2">
    <name type="scientific">Bacteroides graminisolvens DSM 19988 = JCM 15093</name>
    <dbReference type="NCBI Taxonomy" id="1121097"/>
    <lineage>
        <taxon>Bacteria</taxon>
        <taxon>Pseudomonadati</taxon>
        <taxon>Bacteroidota</taxon>
        <taxon>Bacteroidia</taxon>
        <taxon>Bacteroidales</taxon>
        <taxon>Bacteroidaceae</taxon>
        <taxon>Bacteroides</taxon>
    </lineage>
</organism>
<proteinExistence type="predicted"/>
<keyword evidence="2" id="KW-1185">Reference proteome</keyword>
<keyword evidence="1" id="KW-0067">ATP-binding</keyword>
<reference evidence="1 2" key="1">
    <citation type="journal article" date="2015" name="Microbes Environ.">
        <title>Distribution and evolution of nitrogen fixation genes in the phylum bacteroidetes.</title>
        <authorList>
            <person name="Inoue J."/>
            <person name="Oshima K."/>
            <person name="Suda W."/>
            <person name="Sakamoto M."/>
            <person name="Iino T."/>
            <person name="Noda S."/>
            <person name="Hongoh Y."/>
            <person name="Hattori M."/>
            <person name="Ohkuma M."/>
        </authorList>
    </citation>
    <scope>NUCLEOTIDE SEQUENCE [LARGE SCALE GENOMIC DNA]</scope>
    <source>
        <strain evidence="1 2">JCM 15093</strain>
    </source>
</reference>
<dbReference type="AlphaFoldDB" id="A0A069D4Q7"/>
<sequence>MIQYNNFEVKTSKLHSVFDLLYKQYTAERFAYEATHSAVSEHLSENLVYDLLLKAIAKLGLSNTDVLCHRL</sequence>
<dbReference type="Proteomes" id="UP000027601">
    <property type="component" value="Unassembled WGS sequence"/>
</dbReference>
<keyword evidence="1" id="KW-0347">Helicase</keyword>
<gene>
    <name evidence="1" type="ORF">JCM15093_2646</name>
</gene>
<keyword evidence="1" id="KW-0378">Hydrolase</keyword>
<evidence type="ECO:0000313" key="1">
    <source>
        <dbReference type="EMBL" id="GAK37397.1"/>
    </source>
</evidence>
<name>A0A069D4Q7_9BACE</name>
<comment type="caution">
    <text evidence="1">The sequence shown here is derived from an EMBL/GenBank/DDBJ whole genome shotgun (WGS) entry which is preliminary data.</text>
</comment>
<keyword evidence="1" id="KW-0547">Nucleotide-binding</keyword>
<dbReference type="EMBL" id="BAJS01000019">
    <property type="protein sequence ID" value="GAK37397.1"/>
    <property type="molecule type" value="Genomic_DNA"/>
</dbReference>
<accession>A0A069D4Q7</accession>
<evidence type="ECO:0000313" key="2">
    <source>
        <dbReference type="Proteomes" id="UP000027601"/>
    </source>
</evidence>
<protein>
    <submittedName>
        <fullName evidence="1">DNA helicase</fullName>
    </submittedName>
</protein>
<dbReference type="eggNOG" id="COG1112">
    <property type="taxonomic scope" value="Bacteria"/>
</dbReference>
<dbReference type="GO" id="GO:0004386">
    <property type="term" value="F:helicase activity"/>
    <property type="evidence" value="ECO:0007669"/>
    <property type="project" value="UniProtKB-KW"/>
</dbReference>